<evidence type="ECO:0000256" key="6">
    <source>
        <dbReference type="RuleBase" id="RU003811"/>
    </source>
</evidence>
<comment type="caution">
    <text evidence="9">The sequence shown here is derived from an EMBL/GenBank/DDBJ whole genome shotgun (WGS) entry which is preliminary data.</text>
</comment>
<keyword evidence="5 6" id="KW-0520">NAD</keyword>
<sequence>MMDTTQILDFFRQQVAVSKTKGVVIGLSGGIDSTLTTYLAVHALGKQNVTGLCLPHKEQSYELGYHLKELLGIKVEVFNIAPMVEATITENPDLFDTRLQQGNLHARARMCFLYAYAAKYKLLVAGTTNKSEFEVGYLTKFGDGAVDFEPICHLLKTEVYVLAKKIGIPEIYITQKPTAGLWEDQTDEDELGFSYDRLDQVLQGKSAGISNQILERIADLRAIAKHKQQTPPSLLS</sequence>
<reference evidence="9 10" key="1">
    <citation type="submission" date="2024-09" db="EMBL/GenBank/DDBJ databases">
        <title>Laminarin stimulates single cell rates of sulfate reduction while oxygen inhibits transcriptomic activity in coastal marine sediment.</title>
        <authorList>
            <person name="Lindsay M."/>
            <person name="Orcutt B."/>
            <person name="Emerson D."/>
            <person name="Stepanauskas R."/>
            <person name="D'Angelo T."/>
        </authorList>
    </citation>
    <scope>NUCLEOTIDE SEQUENCE [LARGE SCALE GENOMIC DNA]</scope>
    <source>
        <strain evidence="9">SAG AM-311-K15</strain>
    </source>
</reference>
<dbReference type="NCBIfam" id="TIGR00552">
    <property type="entry name" value="nadE"/>
    <property type="match status" value="1"/>
</dbReference>
<evidence type="ECO:0000256" key="3">
    <source>
        <dbReference type="ARBA" id="ARBA00022741"/>
    </source>
</evidence>
<evidence type="ECO:0000256" key="4">
    <source>
        <dbReference type="ARBA" id="ARBA00022840"/>
    </source>
</evidence>
<dbReference type="SUPFAM" id="SSF52402">
    <property type="entry name" value="Adenine nucleotide alpha hydrolases-like"/>
    <property type="match status" value="1"/>
</dbReference>
<evidence type="ECO:0000256" key="2">
    <source>
        <dbReference type="ARBA" id="ARBA00022598"/>
    </source>
</evidence>
<proteinExistence type="inferred from homology"/>
<evidence type="ECO:0000256" key="7">
    <source>
        <dbReference type="RuleBase" id="RU003812"/>
    </source>
</evidence>
<dbReference type="Gene3D" id="3.40.50.620">
    <property type="entry name" value="HUPs"/>
    <property type="match status" value="1"/>
</dbReference>
<dbReference type="Pfam" id="PF02540">
    <property type="entry name" value="NAD_synthase"/>
    <property type="match status" value="1"/>
</dbReference>
<evidence type="ECO:0000313" key="9">
    <source>
        <dbReference type="EMBL" id="MFC1848845.1"/>
    </source>
</evidence>
<gene>
    <name evidence="9" type="primary">nadE</name>
    <name evidence="9" type="ORF">ACFL27_01440</name>
</gene>
<dbReference type="InterPro" id="IPR022310">
    <property type="entry name" value="NAD/GMP_synthase"/>
</dbReference>
<dbReference type="EC" id="6.3.1.5" evidence="7"/>
<evidence type="ECO:0000256" key="5">
    <source>
        <dbReference type="ARBA" id="ARBA00023027"/>
    </source>
</evidence>
<evidence type="ECO:0000256" key="1">
    <source>
        <dbReference type="ARBA" id="ARBA00004790"/>
    </source>
</evidence>
<dbReference type="PANTHER" id="PTHR23090">
    <property type="entry name" value="NH 3 /GLUTAMINE-DEPENDENT NAD + SYNTHETASE"/>
    <property type="match status" value="1"/>
</dbReference>
<name>A0ABV6YRL6_UNCC1</name>
<protein>
    <recommendedName>
        <fullName evidence="7">NH(3)-dependent NAD(+) synthetase</fullName>
        <ecNumber evidence="7">6.3.1.5</ecNumber>
    </recommendedName>
</protein>
<comment type="similarity">
    <text evidence="6">Belongs to the NAD synthetase family.</text>
</comment>
<dbReference type="CDD" id="cd00553">
    <property type="entry name" value="NAD_synthase"/>
    <property type="match status" value="1"/>
</dbReference>
<organism evidence="9 10">
    <name type="scientific">candidate division CSSED10-310 bacterium</name>
    <dbReference type="NCBI Taxonomy" id="2855610"/>
    <lineage>
        <taxon>Bacteria</taxon>
        <taxon>Bacteria division CSSED10-310</taxon>
    </lineage>
</organism>
<keyword evidence="2 6" id="KW-0436">Ligase</keyword>
<accession>A0ABV6YRL6</accession>
<dbReference type="Proteomes" id="UP001594351">
    <property type="component" value="Unassembled WGS sequence"/>
</dbReference>
<comment type="catalytic activity">
    <reaction evidence="7">
        <text>deamido-NAD(+) + NH4(+) + ATP = AMP + diphosphate + NAD(+) + H(+)</text>
        <dbReference type="Rhea" id="RHEA:21188"/>
        <dbReference type="ChEBI" id="CHEBI:15378"/>
        <dbReference type="ChEBI" id="CHEBI:28938"/>
        <dbReference type="ChEBI" id="CHEBI:30616"/>
        <dbReference type="ChEBI" id="CHEBI:33019"/>
        <dbReference type="ChEBI" id="CHEBI:57540"/>
        <dbReference type="ChEBI" id="CHEBI:58437"/>
        <dbReference type="ChEBI" id="CHEBI:456215"/>
        <dbReference type="EC" id="6.3.1.5"/>
    </reaction>
</comment>
<evidence type="ECO:0000313" key="10">
    <source>
        <dbReference type="Proteomes" id="UP001594351"/>
    </source>
</evidence>
<dbReference type="InterPro" id="IPR003694">
    <property type="entry name" value="NAD_synthase"/>
</dbReference>
<feature type="domain" description="NAD/GMP synthase" evidence="8">
    <location>
        <begin position="6"/>
        <end position="231"/>
    </location>
</feature>
<dbReference type="EMBL" id="JBHPBY010000009">
    <property type="protein sequence ID" value="MFC1848845.1"/>
    <property type="molecule type" value="Genomic_DNA"/>
</dbReference>
<keyword evidence="4 6" id="KW-0067">ATP-binding</keyword>
<keyword evidence="10" id="KW-1185">Reference proteome</keyword>
<evidence type="ECO:0000259" key="8">
    <source>
        <dbReference type="Pfam" id="PF02540"/>
    </source>
</evidence>
<comment type="pathway">
    <text evidence="1">Cofactor biosynthesis; NAD(+) biosynthesis.</text>
</comment>
<dbReference type="InterPro" id="IPR014729">
    <property type="entry name" value="Rossmann-like_a/b/a_fold"/>
</dbReference>
<dbReference type="GO" id="GO:0008795">
    <property type="term" value="F:NAD+ synthase activity"/>
    <property type="evidence" value="ECO:0007669"/>
    <property type="project" value="UniProtKB-EC"/>
</dbReference>
<keyword evidence="3 6" id="KW-0547">Nucleotide-binding</keyword>
<dbReference type="PANTHER" id="PTHR23090:SF9">
    <property type="entry name" value="GLUTAMINE-DEPENDENT NAD(+) SYNTHETASE"/>
    <property type="match status" value="1"/>
</dbReference>